<dbReference type="CDD" id="cd01335">
    <property type="entry name" value="Radical_SAM"/>
    <property type="match status" value="1"/>
</dbReference>
<feature type="binding site" evidence="5">
    <location>
        <position position="85"/>
    </location>
    <ligand>
        <name>[4Fe-4S] cluster</name>
        <dbReference type="ChEBI" id="CHEBI:49883"/>
        <note>4Fe-4S-S-AdoMet</note>
    </ligand>
</feature>
<feature type="binding site" evidence="5">
    <location>
        <position position="89"/>
    </location>
    <ligand>
        <name>[4Fe-4S] cluster</name>
        <dbReference type="ChEBI" id="CHEBI:49883"/>
        <note>4Fe-4S-S-AdoMet</note>
    </ligand>
</feature>
<dbReference type="PANTHER" id="PTHR43075">
    <property type="entry name" value="FORMATE LYASE ACTIVATING ENZYME, PUTATIVE (AFU_ORTHOLOGUE AFUA_2G15630)-RELATED"/>
    <property type="match status" value="1"/>
</dbReference>
<dbReference type="SFLD" id="SFLDS00029">
    <property type="entry name" value="Radical_SAM"/>
    <property type="match status" value="1"/>
</dbReference>
<dbReference type="InterPro" id="IPR016431">
    <property type="entry name" value="Pyrv-formate_lyase-activ_prd"/>
</dbReference>
<keyword evidence="2 5" id="KW-0479">Metal-binding</keyword>
<dbReference type="PIRSF" id="PIRSF004869">
    <property type="entry name" value="PflX_prd"/>
    <property type="match status" value="1"/>
</dbReference>
<dbReference type="PANTHER" id="PTHR43075:SF1">
    <property type="entry name" value="FORMATE LYASE ACTIVATING ENZYME, PUTATIVE (AFU_ORTHOLOGUE AFUA_2G15630)-RELATED"/>
    <property type="match status" value="1"/>
</dbReference>
<evidence type="ECO:0000256" key="5">
    <source>
        <dbReference type="PIRSR" id="PIRSR004869-50"/>
    </source>
</evidence>
<dbReference type="SFLD" id="SFLDG01099">
    <property type="entry name" value="Uncharacterised_Radical_SAM_Su"/>
    <property type="match status" value="1"/>
</dbReference>
<name>A0A1Y6K2K5_9CHLR</name>
<keyword evidence="8" id="KW-1185">Reference proteome</keyword>
<dbReference type="Pfam" id="PF04055">
    <property type="entry name" value="Radical_SAM"/>
    <property type="match status" value="1"/>
</dbReference>
<evidence type="ECO:0000259" key="6">
    <source>
        <dbReference type="Pfam" id="PF04055"/>
    </source>
</evidence>
<dbReference type="EMBL" id="LT859958">
    <property type="protein sequence ID" value="SMX53097.1"/>
    <property type="molecule type" value="Genomic_DNA"/>
</dbReference>
<dbReference type="Gene3D" id="3.20.20.70">
    <property type="entry name" value="Aldolase class I"/>
    <property type="match status" value="1"/>
</dbReference>
<organism evidence="7 8">
    <name type="scientific">Candidatus Brevifilum fermentans</name>
    <dbReference type="NCBI Taxonomy" id="1986204"/>
    <lineage>
        <taxon>Bacteria</taxon>
        <taxon>Bacillati</taxon>
        <taxon>Chloroflexota</taxon>
        <taxon>Anaerolineae</taxon>
        <taxon>Anaerolineales</taxon>
        <taxon>Anaerolineaceae</taxon>
        <taxon>Candidatus Brevifilum</taxon>
    </lineage>
</organism>
<dbReference type="Proteomes" id="UP000195514">
    <property type="component" value="Chromosome I"/>
</dbReference>
<reference evidence="8" key="1">
    <citation type="submission" date="2017-05" db="EMBL/GenBank/DDBJ databases">
        <authorList>
            <person name="Kirkegaard R."/>
            <person name="Mcilroy J S."/>
        </authorList>
    </citation>
    <scope>NUCLEOTIDE SEQUENCE [LARGE SCALE GENOMIC DNA]</scope>
</reference>
<dbReference type="InterPro" id="IPR058240">
    <property type="entry name" value="rSAM_sf"/>
</dbReference>
<dbReference type="GO" id="GO:0003824">
    <property type="term" value="F:catalytic activity"/>
    <property type="evidence" value="ECO:0007669"/>
    <property type="project" value="InterPro"/>
</dbReference>
<dbReference type="RefSeq" id="WP_087861057.1">
    <property type="nucleotide sequence ID" value="NZ_LT859958.1"/>
</dbReference>
<evidence type="ECO:0000256" key="1">
    <source>
        <dbReference type="ARBA" id="ARBA00022691"/>
    </source>
</evidence>
<dbReference type="SUPFAM" id="SSF102114">
    <property type="entry name" value="Radical SAM enzymes"/>
    <property type="match status" value="1"/>
</dbReference>
<comment type="cofactor">
    <cofactor evidence="5">
        <name>[4Fe-4S] cluster</name>
        <dbReference type="ChEBI" id="CHEBI:49883"/>
    </cofactor>
    <text evidence="5">Binds 1 [4Fe-4S] cluster. The cluster is coordinated with 3 cysteines and an exchangeable S-adenosyl-L-methionine.</text>
</comment>
<dbReference type="GO" id="GO:0051536">
    <property type="term" value="F:iron-sulfur cluster binding"/>
    <property type="evidence" value="ECO:0007669"/>
    <property type="project" value="UniProtKB-KW"/>
</dbReference>
<dbReference type="InterPro" id="IPR007197">
    <property type="entry name" value="rSAM"/>
</dbReference>
<evidence type="ECO:0000256" key="4">
    <source>
        <dbReference type="ARBA" id="ARBA00023014"/>
    </source>
</evidence>
<dbReference type="AlphaFoldDB" id="A0A1Y6K2K5"/>
<feature type="binding site" evidence="5">
    <location>
        <position position="92"/>
    </location>
    <ligand>
        <name>[4Fe-4S] cluster</name>
        <dbReference type="ChEBI" id="CHEBI:49883"/>
        <note>4Fe-4S-S-AdoMet</note>
    </ligand>
</feature>
<gene>
    <name evidence="7" type="ORF">CFX1CAM_0031</name>
</gene>
<keyword evidence="3 5" id="KW-0408">Iron</keyword>
<protein>
    <recommendedName>
        <fullName evidence="6">Radical SAM core domain-containing protein</fullName>
    </recommendedName>
</protein>
<keyword evidence="4 5" id="KW-0411">Iron-sulfur</keyword>
<proteinExistence type="predicted"/>
<feature type="domain" description="Radical SAM core" evidence="6">
    <location>
        <begin position="80"/>
        <end position="194"/>
    </location>
</feature>
<keyword evidence="1 5" id="KW-0949">S-adenosyl-L-methionine</keyword>
<sequence length="306" mass="33751">MATTRPAYLTLLESGELFQRVRKAHEHLASCDVCPLRCGVNRLTGELGICQTGVLAQVSSYGPHPGEERPLSGWRGSGTIFFARCNLRCVFCQNADISQLSAGREVNAGELAELMLDLQKRGCHNINLVSPSHVIPQILAAIEIAAGKGLELPIVYNTGGYDSLEMLALLEGVIDIYMPDMKYADPDLAFKYSRVKDYPRINQAAVLEMQRQVGDLQIDERGLAWRGLLVRHLVLPEGLAGSEAIFKFLAEKVSKNVYLNIMAQYRPAFKVRGLPGSYPELNRTIHPGEYQAAINAAKKLGLTRLD</sequence>
<evidence type="ECO:0000313" key="8">
    <source>
        <dbReference type="Proteomes" id="UP000195514"/>
    </source>
</evidence>
<evidence type="ECO:0000256" key="2">
    <source>
        <dbReference type="ARBA" id="ARBA00022723"/>
    </source>
</evidence>
<dbReference type="KEGG" id="abat:CFX1CAM_0031"/>
<dbReference type="GO" id="GO:0046872">
    <property type="term" value="F:metal ion binding"/>
    <property type="evidence" value="ECO:0007669"/>
    <property type="project" value="UniProtKB-KW"/>
</dbReference>
<evidence type="ECO:0000256" key="3">
    <source>
        <dbReference type="ARBA" id="ARBA00023004"/>
    </source>
</evidence>
<accession>A0A1Y6K2K5</accession>
<dbReference type="OrthoDB" id="9781783at2"/>
<dbReference type="InterPro" id="IPR040085">
    <property type="entry name" value="MJ0674-like"/>
</dbReference>
<evidence type="ECO:0000313" key="7">
    <source>
        <dbReference type="EMBL" id="SMX53097.1"/>
    </source>
</evidence>
<dbReference type="InterPro" id="IPR013785">
    <property type="entry name" value="Aldolase_TIM"/>
</dbReference>